<reference evidence="2" key="1">
    <citation type="journal article" date="2014" name="Nucleic Acids Res.">
        <title>The evolutionary dynamics of variant antigen genes in Babesia reveal a history of genomic innovation underlying host-parasite interaction.</title>
        <authorList>
            <person name="Jackson A.P."/>
            <person name="Otto T.D."/>
            <person name="Darby A."/>
            <person name="Ramaprasad A."/>
            <person name="Xia D."/>
            <person name="Echaide I.E."/>
            <person name="Farber M."/>
            <person name="Gahlot S."/>
            <person name="Gamble J."/>
            <person name="Gupta D."/>
            <person name="Gupta Y."/>
            <person name="Jackson L."/>
            <person name="Malandrin L."/>
            <person name="Malas T.B."/>
            <person name="Moussa E."/>
            <person name="Nair M."/>
            <person name="Reid AJ."/>
            <person name="Sanders M."/>
            <person name="Sharma J."/>
            <person name="Tracey A."/>
            <person name="Quail M.A."/>
            <person name="Weir W."/>
            <person name="Wastling J.M."/>
            <person name="Hall N."/>
            <person name="Willadsen P."/>
            <person name="Lingelbach K."/>
            <person name="Shiels B."/>
            <person name="Tait A."/>
            <person name="Berriman M."/>
            <person name="Allred D.R."/>
            <person name="Pain A."/>
        </authorList>
    </citation>
    <scope>NUCLEOTIDE SEQUENCE</scope>
    <source>
        <strain evidence="2">Bond</strain>
    </source>
</reference>
<accession>A0A061BR76</accession>
<dbReference type="EMBL" id="LK055263">
    <property type="protein sequence ID" value="CDR71948.1"/>
    <property type="molecule type" value="Genomic_DNA"/>
</dbReference>
<dbReference type="KEGG" id="bbig:BBBOND_0006100"/>
<protein>
    <submittedName>
        <fullName evidence="2">Uncharacterized protein</fullName>
    </submittedName>
</protein>
<sequence>MGFLYEIISEVKENSNLSPYKNTLENAVTKLNENLNKGKIGLEAVIDPVKQGIERWLGEVEKKNNEVKNPILELLKNGDNDNNKIPKLIETIKRMNGVEFNDGVVSSLFQWLDHVQRLLPLCTKSCDAIKTLDKNLKSKLEQHVNRIQQAAEGYSENAVTDVYGLQRVCWNVDSEFQSLNEMVDNRINDNETGLMRFLTNEEKRLEESIQDEIQKVRNTLFAQFSDILQKIGDLESEKKVRFVGIRKTLHDAQNLVDKDFDPSYRKQICGCLNDVKMLIKNFADEKSTIATQFSIVQSKVRGIEEDVRNGLTKLRTQISVLTKQITDSKDTNESTGLIGKQLKALEDAKQKLAGETTSPILSKTGHLKNLYRRCFRSQFENLAQALQDAKLSGFKDSLSKHSTSLNEQLKKLEKIGKISDPTSQQPFTSRNTQDVTQLVEELNNAIRTVTDRYKSVTAPGSGGVVTNARQLKSAVEQAGTSINALSEELTRAISEAHKYVESSSNDPALKTAVSKLETLVALKDAVYGNGGTASKPKQDSLAQLIEDVDTEMSAVNPAIYTFRDIADNLIRGAAEAAVNASLERFEMRKNSRTDIDVAKMMQIFNISKNEIQEAVNIIDSEIAELKKVPGFVDGEIKKTDDSMEQLKGRIHGEIYLIGVAVRETDDALTAGIKSLAATYHEAYTNVEHAVSEFVSQLLADLQNALIASKQAAQEVHEAYMSASATSQNNIKKSALSHFAKSKAFALQKLQALVERENAKIGEIIAKDLESGLKGMMKQMNGQKGTLDTISGLVTPPAPGGKTAAQIFRDISTNLKSYYQAIHDHIDGQVNPQSKLSPKPPTNQSPTDPANQLTKIKSDFDNLLGHLQKNTKKYNYDNEFVKLRDHLTSSLTALSPSAFANPRHPELLDAVRSGLQGLVKEMERVYVNGYDDGTLINFTLNPLVKNDAGKNSGQNEKLTPYGEKLSKVCLTVVSNLHIAFKVLKKYCYTEQRFQKINKNTDVGMFFYHQGYDVSVKEKQKGELDKNVAATKIKKLLISDDYKHIYHTDKDTKLALQMLNEHLNDYYQVCHVSTFAAKKRPCNVFEILCWLSGLPCSSVYEEVLRDAVSELFEDPNKQVAADLDGFEITVTDMRDDFLPAHPNNMLYDDTRKAVMRLCSKSYDVLTRIVGYGNAHTMYAVDYCANSLNFHYPSKGEDCLQMLLDVLSRLYPPLRF</sequence>
<evidence type="ECO:0000313" key="2">
    <source>
        <dbReference type="EMBL" id="CDR71948.1"/>
    </source>
</evidence>
<dbReference type="AlphaFoldDB" id="A0A061BR76"/>
<dbReference type="GeneID" id="24562165"/>
<feature type="compositionally biased region" description="Polar residues" evidence="1">
    <location>
        <begin position="843"/>
        <end position="852"/>
    </location>
</feature>
<feature type="region of interest" description="Disordered" evidence="1">
    <location>
        <begin position="828"/>
        <end position="852"/>
    </location>
</feature>
<dbReference type="VEuPathDB" id="PiroplasmaDB:BBBOND_0006100"/>
<name>A0A061BR76_BABBI</name>
<proteinExistence type="predicted"/>
<gene>
    <name evidence="2" type="ORF">BBBOND_0006100</name>
</gene>
<reference evidence="2" key="2">
    <citation type="submission" date="2014-06" db="EMBL/GenBank/DDBJ databases">
        <authorList>
            <person name="Aslett M."/>
            <person name="De Silva Nishadi"/>
        </authorList>
    </citation>
    <scope>NUCLEOTIDE SEQUENCE</scope>
    <source>
        <strain evidence="2">Bond</strain>
    </source>
</reference>
<organism evidence="2">
    <name type="scientific">Babesia bigemina</name>
    <dbReference type="NCBI Taxonomy" id="5866"/>
    <lineage>
        <taxon>Eukaryota</taxon>
        <taxon>Sar</taxon>
        <taxon>Alveolata</taxon>
        <taxon>Apicomplexa</taxon>
        <taxon>Aconoidasida</taxon>
        <taxon>Piroplasmida</taxon>
        <taxon>Babesiidae</taxon>
        <taxon>Babesia</taxon>
    </lineage>
</organism>
<evidence type="ECO:0000256" key="1">
    <source>
        <dbReference type="SAM" id="MobiDB-lite"/>
    </source>
</evidence>
<dbReference type="RefSeq" id="XP_012770890.1">
    <property type="nucleotide sequence ID" value="XM_012915436.1"/>
</dbReference>
<dbReference type="OrthoDB" id="366065at2759"/>
<feature type="non-terminal residue" evidence="2">
    <location>
        <position position="1213"/>
    </location>
</feature>